<name>A0A2N0YYR0_9BACI</name>
<accession>A0A2N0YYR0</accession>
<evidence type="ECO:0000313" key="5">
    <source>
        <dbReference type="Proteomes" id="UP000233375"/>
    </source>
</evidence>
<keyword evidence="5" id="KW-1185">Reference proteome</keyword>
<proteinExistence type="inferred from homology"/>
<sequence length="129" mass="15041">MNNKKDKQNWNGNMEDWLKDFFLDPLTTFLDEAEFRIDVFETENYYIIEALLPPCKKEDLNISAENDALTIMVNCLINRNIEKKQRTVSFPFSIDTKEIQAVLNREILEILISKQAVAKSKGKKSIIIK</sequence>
<protein>
    <submittedName>
        <fullName evidence="4">Heat-shock protein Hsp20</fullName>
    </submittedName>
</protein>
<dbReference type="InterPro" id="IPR002068">
    <property type="entry name" value="A-crystallin/Hsp20_dom"/>
</dbReference>
<dbReference type="OrthoDB" id="2942082at2"/>
<organism evidence="4 5">
    <name type="scientific">Niallia nealsonii</name>
    <dbReference type="NCBI Taxonomy" id="115979"/>
    <lineage>
        <taxon>Bacteria</taxon>
        <taxon>Bacillati</taxon>
        <taxon>Bacillota</taxon>
        <taxon>Bacilli</taxon>
        <taxon>Bacillales</taxon>
        <taxon>Bacillaceae</taxon>
        <taxon>Niallia</taxon>
    </lineage>
</organism>
<dbReference type="PROSITE" id="PS01031">
    <property type="entry name" value="SHSP"/>
    <property type="match status" value="1"/>
</dbReference>
<evidence type="ECO:0000256" key="1">
    <source>
        <dbReference type="PROSITE-ProRule" id="PRU00285"/>
    </source>
</evidence>
<dbReference type="AlphaFoldDB" id="A0A2N0YYR0"/>
<comment type="caution">
    <text evidence="4">The sequence shown here is derived from an EMBL/GenBank/DDBJ whole genome shotgun (WGS) entry which is preliminary data.</text>
</comment>
<dbReference type="RefSeq" id="WP_101178450.1">
    <property type="nucleotide sequence ID" value="NZ_PISE01000043.1"/>
</dbReference>
<gene>
    <name evidence="4" type="ORF">CWS01_17420</name>
</gene>
<evidence type="ECO:0000256" key="2">
    <source>
        <dbReference type="RuleBase" id="RU003616"/>
    </source>
</evidence>
<feature type="domain" description="SHSP" evidence="3">
    <location>
        <begin position="28"/>
        <end position="129"/>
    </location>
</feature>
<dbReference type="InterPro" id="IPR008978">
    <property type="entry name" value="HSP20-like_chaperone"/>
</dbReference>
<comment type="similarity">
    <text evidence="1 2">Belongs to the small heat shock protein (HSP20) family.</text>
</comment>
<evidence type="ECO:0000313" key="4">
    <source>
        <dbReference type="EMBL" id="PKG22393.1"/>
    </source>
</evidence>
<dbReference type="Proteomes" id="UP000233375">
    <property type="component" value="Unassembled WGS sequence"/>
</dbReference>
<dbReference type="Pfam" id="PF00011">
    <property type="entry name" value="HSP20"/>
    <property type="match status" value="1"/>
</dbReference>
<reference evidence="4 5" key="1">
    <citation type="journal article" date="2003" name="Int. J. Syst. Evol. Microbiol.">
        <title>Bacillus nealsonii sp. nov., isolated from a spacecraft-assembly facility, whose spores are gamma-radiation resistant.</title>
        <authorList>
            <person name="Venkateswaran K."/>
            <person name="Kempf M."/>
            <person name="Chen F."/>
            <person name="Satomi M."/>
            <person name="Nicholson W."/>
            <person name="Kern R."/>
        </authorList>
    </citation>
    <scope>NUCLEOTIDE SEQUENCE [LARGE SCALE GENOMIC DNA]</scope>
    <source>
        <strain evidence="4 5">FO-92</strain>
    </source>
</reference>
<dbReference type="Gene3D" id="2.60.40.790">
    <property type="match status" value="1"/>
</dbReference>
<dbReference type="SUPFAM" id="SSF49764">
    <property type="entry name" value="HSP20-like chaperones"/>
    <property type="match status" value="1"/>
</dbReference>
<dbReference type="EMBL" id="PISE01000043">
    <property type="protein sequence ID" value="PKG22393.1"/>
    <property type="molecule type" value="Genomic_DNA"/>
</dbReference>
<dbReference type="CDD" id="cd06464">
    <property type="entry name" value="ACD_sHsps-like"/>
    <property type="match status" value="1"/>
</dbReference>
<evidence type="ECO:0000259" key="3">
    <source>
        <dbReference type="PROSITE" id="PS01031"/>
    </source>
</evidence>